<organism evidence="11 12">
    <name type="scientific">Glossina palpalis gambiensis</name>
    <dbReference type="NCBI Taxonomy" id="67801"/>
    <lineage>
        <taxon>Eukaryota</taxon>
        <taxon>Metazoa</taxon>
        <taxon>Ecdysozoa</taxon>
        <taxon>Arthropoda</taxon>
        <taxon>Hexapoda</taxon>
        <taxon>Insecta</taxon>
        <taxon>Pterygota</taxon>
        <taxon>Neoptera</taxon>
        <taxon>Endopterygota</taxon>
        <taxon>Diptera</taxon>
        <taxon>Brachycera</taxon>
        <taxon>Muscomorpha</taxon>
        <taxon>Hippoboscoidea</taxon>
        <taxon>Glossinidae</taxon>
        <taxon>Glossina</taxon>
    </lineage>
</organism>
<evidence type="ECO:0000313" key="12">
    <source>
        <dbReference type="Proteomes" id="UP000092460"/>
    </source>
</evidence>
<dbReference type="GO" id="GO:0003777">
    <property type="term" value="F:microtubule motor activity"/>
    <property type="evidence" value="ECO:0007669"/>
    <property type="project" value="InterPro"/>
</dbReference>
<accession>A0A1B0B3P2</accession>
<dbReference type="STRING" id="67801.A0A1B0B3P2"/>
<protein>
    <recommendedName>
        <fullName evidence="10">Kinesin motor domain-containing protein</fullName>
    </recommendedName>
</protein>
<dbReference type="Gene3D" id="3.40.850.10">
    <property type="entry name" value="Kinesin motor domain"/>
    <property type="match status" value="1"/>
</dbReference>
<comment type="subcellular location">
    <subcellularLocation>
        <location evidence="1">Cytoplasm</location>
        <location evidence="1">Cytoskeleton</location>
    </subcellularLocation>
</comment>
<dbReference type="AlphaFoldDB" id="A0A1B0B3P2"/>
<evidence type="ECO:0000256" key="4">
    <source>
        <dbReference type="ARBA" id="ARBA00022840"/>
    </source>
</evidence>
<evidence type="ECO:0000259" key="10">
    <source>
        <dbReference type="PROSITE" id="PS50067"/>
    </source>
</evidence>
<dbReference type="Proteomes" id="UP000092460">
    <property type="component" value="Unassembled WGS sequence"/>
</dbReference>
<proteinExistence type="inferred from homology"/>
<evidence type="ECO:0000256" key="2">
    <source>
        <dbReference type="ARBA" id="ARBA00022701"/>
    </source>
</evidence>
<evidence type="ECO:0000313" key="11">
    <source>
        <dbReference type="EnsemblMetazoa" id="GPPI017794-PA"/>
    </source>
</evidence>
<reference evidence="12" key="1">
    <citation type="submission" date="2015-01" db="EMBL/GenBank/DDBJ databases">
        <authorList>
            <person name="Aksoy S."/>
            <person name="Warren W."/>
            <person name="Wilson R.K."/>
        </authorList>
    </citation>
    <scope>NUCLEOTIDE SEQUENCE [LARGE SCALE GENOMIC DNA]</scope>
    <source>
        <strain evidence="12">IAEA</strain>
    </source>
</reference>
<dbReference type="EMBL" id="JXJN01007947">
    <property type="status" value="NOT_ANNOTATED_CDS"/>
    <property type="molecule type" value="Genomic_DNA"/>
</dbReference>
<dbReference type="SMART" id="SM00129">
    <property type="entry name" value="KISc"/>
    <property type="match status" value="1"/>
</dbReference>
<dbReference type="Pfam" id="PF00225">
    <property type="entry name" value="Kinesin"/>
    <property type="match status" value="1"/>
</dbReference>
<dbReference type="PANTHER" id="PTHR47968">
    <property type="entry name" value="CENTROMERE PROTEIN E"/>
    <property type="match status" value="1"/>
</dbReference>
<dbReference type="InterPro" id="IPR036961">
    <property type="entry name" value="Kinesin_motor_dom_sf"/>
</dbReference>
<dbReference type="InterPro" id="IPR001752">
    <property type="entry name" value="Kinesin_motor_dom"/>
</dbReference>
<keyword evidence="12" id="KW-1185">Reference proteome</keyword>
<keyword evidence="3" id="KW-0547">Nucleotide-binding</keyword>
<dbReference type="EnsemblMetazoa" id="GPPI017794-RA">
    <property type="protein sequence ID" value="GPPI017794-PA"/>
    <property type="gene ID" value="GPPI017794"/>
</dbReference>
<dbReference type="GO" id="GO:0005874">
    <property type="term" value="C:microtubule"/>
    <property type="evidence" value="ECO:0007669"/>
    <property type="project" value="UniProtKB-KW"/>
</dbReference>
<evidence type="ECO:0000256" key="9">
    <source>
        <dbReference type="SAM" id="Coils"/>
    </source>
</evidence>
<evidence type="ECO:0000256" key="5">
    <source>
        <dbReference type="ARBA" id="ARBA00023054"/>
    </source>
</evidence>
<name>A0A1B0B3P2_9MUSC</name>
<comment type="caution">
    <text evidence="8">Lacks conserved residue(s) required for the propagation of feature annotation.</text>
</comment>
<feature type="coiled-coil region" evidence="9">
    <location>
        <begin position="390"/>
        <end position="445"/>
    </location>
</feature>
<dbReference type="PRINTS" id="PR00380">
    <property type="entry name" value="KINESINHEAVY"/>
</dbReference>
<evidence type="ECO:0000256" key="7">
    <source>
        <dbReference type="ARBA" id="ARBA00023212"/>
    </source>
</evidence>
<keyword evidence="7" id="KW-0963">Cytoplasm</keyword>
<keyword evidence="5 9" id="KW-0175">Coiled coil</keyword>
<dbReference type="InterPro" id="IPR027640">
    <property type="entry name" value="Kinesin-like_fam"/>
</dbReference>
<evidence type="ECO:0000256" key="8">
    <source>
        <dbReference type="PROSITE-ProRule" id="PRU00283"/>
    </source>
</evidence>
<dbReference type="PANTHER" id="PTHR47968:SF36">
    <property type="entry name" value="KINESIN HEAVY CHAIN ISOFORM X1"/>
    <property type="match status" value="1"/>
</dbReference>
<dbReference type="PROSITE" id="PS50067">
    <property type="entry name" value="KINESIN_MOTOR_2"/>
    <property type="match status" value="1"/>
</dbReference>
<dbReference type="GO" id="GO:0008017">
    <property type="term" value="F:microtubule binding"/>
    <property type="evidence" value="ECO:0007669"/>
    <property type="project" value="InterPro"/>
</dbReference>
<keyword evidence="2" id="KW-0493">Microtubule</keyword>
<dbReference type="InterPro" id="IPR027417">
    <property type="entry name" value="P-loop_NTPase"/>
</dbReference>
<keyword evidence="4" id="KW-0067">ATP-binding</keyword>
<dbReference type="GO" id="GO:0005524">
    <property type="term" value="F:ATP binding"/>
    <property type="evidence" value="ECO:0007669"/>
    <property type="project" value="UniProtKB-KW"/>
</dbReference>
<dbReference type="VEuPathDB" id="VectorBase:GPPI017794"/>
<sequence length="690" mass="78727">MFSERELDIAEAKENIIKIACRFSPANSGNSGKRANRESIADFPVHYDAKSLSIDGRVYNFDEVFAPNISNDVMYNESGKFVVNHVLNGYNGSIFAYGSSLSHKVDTIEQGFMPRIVEDIFNNMSKMRLQFDFAITVSYYEIHMEKLYDLLNKKPSLTVVEHNDGKVDVRGATERSVLTQQDVFNALAEGKLKRHLTKAGKVECSSHSIFVIQVKRKNIETQQVVCGKLHLIDLAASMKMPKIGNMPSEARSINRSLLTFGDIVSKLQAGEKTHMRYRDSKLTRLLQDALSPSARVSVILCCSTNVKDKEETKTVLEFGRRLKTVSHNEALIPEKLSDHCKILKQYEAKLSRWRSESHISTDSAFERSSLNSRLNSRFTSDFDSCTECLCSQHSAELNSKQEEISQLNEDIENLKQKALEQEHSINQMVKEYEAMKAELLSIQETNRAIIDNNKSLYTKEVINENLFKMKQGFAKVLQVLQQASTTSTAVQLNPDIIQTMSIEDNFAALHVHLDRIKCLAEDIIHNNIARTQENESLDETEFLNKSLPIISNVKGNASVQLKVNRKPRRAISVVTINHEKEKKLFIADNRRDNKKNGQIFVETKVVSEALIYIEKLKEADINPSNLRKYKEEKQCALTYISRIRDIDTALNNDKELVRDSVELRRELTRLERRLHASIKLLKSFQAKENE</sequence>
<evidence type="ECO:0000256" key="1">
    <source>
        <dbReference type="ARBA" id="ARBA00004245"/>
    </source>
</evidence>
<feature type="domain" description="Kinesin motor" evidence="10">
    <location>
        <begin position="16"/>
        <end position="325"/>
    </location>
</feature>
<evidence type="ECO:0000256" key="6">
    <source>
        <dbReference type="ARBA" id="ARBA00023175"/>
    </source>
</evidence>
<dbReference type="SUPFAM" id="SSF52540">
    <property type="entry name" value="P-loop containing nucleoside triphosphate hydrolases"/>
    <property type="match status" value="1"/>
</dbReference>
<comment type="similarity">
    <text evidence="8">Belongs to the TRAFAC class myosin-kinesin ATPase superfamily. Kinesin family.</text>
</comment>
<keyword evidence="6" id="KW-0505">Motor protein</keyword>
<dbReference type="GO" id="GO:0007018">
    <property type="term" value="P:microtubule-based movement"/>
    <property type="evidence" value="ECO:0007669"/>
    <property type="project" value="InterPro"/>
</dbReference>
<keyword evidence="7" id="KW-0206">Cytoskeleton</keyword>
<reference evidence="11" key="2">
    <citation type="submission" date="2020-05" db="UniProtKB">
        <authorList>
            <consortium name="EnsemblMetazoa"/>
        </authorList>
    </citation>
    <scope>IDENTIFICATION</scope>
    <source>
        <strain evidence="11">IAEA</strain>
    </source>
</reference>
<evidence type="ECO:0000256" key="3">
    <source>
        <dbReference type="ARBA" id="ARBA00022741"/>
    </source>
</evidence>